<dbReference type="InterPro" id="IPR036249">
    <property type="entry name" value="Thioredoxin-like_sf"/>
</dbReference>
<dbReference type="EMBL" id="LIYD01000005">
    <property type="protein sequence ID" value="KOS04843.1"/>
    <property type="molecule type" value="Genomic_DNA"/>
</dbReference>
<evidence type="ECO:0000313" key="2">
    <source>
        <dbReference type="Proteomes" id="UP000037755"/>
    </source>
</evidence>
<evidence type="ECO:0000313" key="1">
    <source>
        <dbReference type="EMBL" id="KOS04843.1"/>
    </source>
</evidence>
<dbReference type="SUPFAM" id="SSF52833">
    <property type="entry name" value="Thioredoxin-like"/>
    <property type="match status" value="1"/>
</dbReference>
<reference evidence="1 2" key="1">
    <citation type="submission" date="2015-08" db="EMBL/GenBank/DDBJ databases">
        <title>Whole genome sequence of Flavobacterium akiainvivens IK-1T, from decaying Wikstroemia oahuensis, an endemic Hawaiian shrub.</title>
        <authorList>
            <person name="Wan X."/>
            <person name="Hou S."/>
            <person name="Saito J."/>
            <person name="Donachie S."/>
        </authorList>
    </citation>
    <scope>NUCLEOTIDE SEQUENCE [LARGE SCALE GENOMIC DNA]</scope>
    <source>
        <strain evidence="1 2">IK-1</strain>
    </source>
</reference>
<organism evidence="1 2">
    <name type="scientific">Flavobacterium akiainvivens</name>
    <dbReference type="NCBI Taxonomy" id="1202724"/>
    <lineage>
        <taxon>Bacteria</taxon>
        <taxon>Pseudomonadati</taxon>
        <taxon>Bacteroidota</taxon>
        <taxon>Flavobacteriia</taxon>
        <taxon>Flavobacteriales</taxon>
        <taxon>Flavobacteriaceae</taxon>
        <taxon>Flavobacterium</taxon>
    </lineage>
</organism>
<sequence>MAQTSGKKNTLFYTFGIWCEPCRLHLPTAIKLAKDYDLEFYVLLVDSETSAKTPRAVEYLQKQDKDLKIAILKDAVYGEKTQKRNTKFVTEVTPPEFEMVDDYSKYILLNNQGKVIMVTNWQDNPGSWEDDSDMVEIKIVPLLKN</sequence>
<dbReference type="Gene3D" id="3.40.30.10">
    <property type="entry name" value="Glutaredoxin"/>
    <property type="match status" value="1"/>
</dbReference>
<dbReference type="PATRIC" id="fig|1202724.3.peg.280"/>
<evidence type="ECO:0008006" key="3">
    <source>
        <dbReference type="Google" id="ProtNLM"/>
    </source>
</evidence>
<protein>
    <recommendedName>
        <fullName evidence="3">Thioredoxin domain-containing protein</fullName>
    </recommendedName>
</protein>
<name>A0A0M8M798_9FLAO</name>
<dbReference type="AlphaFoldDB" id="A0A0M8M798"/>
<keyword evidence="2" id="KW-1185">Reference proteome</keyword>
<gene>
    <name evidence="1" type="ORF">AM493_01375</name>
</gene>
<dbReference type="Proteomes" id="UP000037755">
    <property type="component" value="Unassembled WGS sequence"/>
</dbReference>
<comment type="caution">
    <text evidence="1">The sequence shown here is derived from an EMBL/GenBank/DDBJ whole genome shotgun (WGS) entry which is preliminary data.</text>
</comment>
<proteinExistence type="predicted"/>
<accession>A0A0M8M798</accession>